<dbReference type="EMBL" id="CP001742">
    <property type="protein sequence ID" value="ADL18425.1"/>
    <property type="molecule type" value="Genomic_DNA"/>
</dbReference>
<accession>D9PZD7</accession>
<dbReference type="AlphaFoldDB" id="D9PZD7"/>
<dbReference type="Pfam" id="PF09651">
    <property type="entry name" value="Cas_APE2256"/>
    <property type="match status" value="1"/>
</dbReference>
<dbReference type="Gene3D" id="1.10.196.30">
    <property type="match status" value="1"/>
</dbReference>
<evidence type="ECO:0000313" key="2">
    <source>
        <dbReference type="EMBL" id="ADL18425.1"/>
    </source>
</evidence>
<organism evidence="2 3">
    <name type="scientific">Acidilobus saccharovorans (strain DSM 16705 / JCM 18335 / VKM B-2471 / 345-15)</name>
    <dbReference type="NCBI Taxonomy" id="666510"/>
    <lineage>
        <taxon>Archaea</taxon>
        <taxon>Thermoproteota</taxon>
        <taxon>Thermoprotei</taxon>
        <taxon>Acidilobales</taxon>
        <taxon>Acidilobaceae</taxon>
        <taxon>Acidilobus</taxon>
    </lineage>
</organism>
<feature type="domain" description="CRISPR system ring nuclease SSO1393-like" evidence="1">
    <location>
        <begin position="58"/>
        <end position="187"/>
    </location>
</feature>
<name>D9PZD7_ACIS3</name>
<dbReference type="HOGENOM" id="CLU_082641_1_0_2"/>
<dbReference type="NCBIfam" id="TIGR02619">
    <property type="entry name" value="putative CRISPR-associated protein, APE2256 family"/>
    <property type="match status" value="1"/>
</dbReference>
<gene>
    <name evidence="2" type="ordered locus">ASAC_0016</name>
</gene>
<dbReference type="InParanoid" id="D9PZD7"/>
<dbReference type="eggNOG" id="arCOG01935">
    <property type="taxonomic scope" value="Archaea"/>
</dbReference>
<keyword evidence="3" id="KW-1185">Reference proteome</keyword>
<reference evidence="2 3" key="1">
    <citation type="journal article" date="2010" name="Appl. Environ. Microbiol.">
        <title>The genome sequence of the crenarchaeon Acidilobus saccharovorans supports a new order, Acidilobales, and suggests an important ecological role in terrestrial acidic hot springs.</title>
        <authorList>
            <person name="Mardanov A.V."/>
            <person name="Svetlitchnyi V.A."/>
            <person name="Beletsky A.V."/>
            <person name="Prokofeva M.I."/>
            <person name="Bonch-Osmolovskaya E.A."/>
            <person name="Ravin N.V."/>
            <person name="Skryabin K.G."/>
        </authorList>
    </citation>
    <scope>NUCLEOTIDE SEQUENCE [LARGE SCALE GENOMIC DNA]</scope>
    <source>
        <strain evidence="3">DSM 16705 / JCM 18335 / VKM B-2471 / 345-15</strain>
    </source>
</reference>
<evidence type="ECO:0000259" key="1">
    <source>
        <dbReference type="Pfam" id="PF09651"/>
    </source>
</evidence>
<protein>
    <submittedName>
        <fullName evidence="2">Putative CRISPR-associated protein, APE2256 family</fullName>
    </submittedName>
</protein>
<dbReference type="Gene3D" id="3.40.50.10770">
    <property type="entry name" value="Hypothetical protein VC1899 like domain (Restriction endonuclease-like)"/>
    <property type="match status" value="1"/>
</dbReference>
<proteinExistence type="predicted"/>
<dbReference type="InterPro" id="IPR013442">
    <property type="entry name" value="SSO1393-like"/>
</dbReference>
<sequence length="253" mass="27393">MRYASRSAGLSREQAELLERCSRLDVDAEDECERLAGAGRSDPLLDRLRSYLSSSPYEASAELNSLQPFLEAGMVQRVVLYYYSDSGAAHLVALLLTEYLKRAGVAAEAVPAGEGERNLAAGLLNIMREVGSRALRDQGEGYTIMLNITPGFKAEAAYFTLGLMLRNITALAYYRHEAMKSTVGVPLLHTTALRDAVTSLRAKVGARLEDLDANELVTVIAARLNSGRLSLGPVVKDDLVWAEELLAASGITS</sequence>
<dbReference type="KEGG" id="asc:ASAC_0016"/>
<dbReference type="Proteomes" id="UP000000346">
    <property type="component" value="Chromosome"/>
</dbReference>
<evidence type="ECO:0000313" key="3">
    <source>
        <dbReference type="Proteomes" id="UP000000346"/>
    </source>
</evidence>